<protein>
    <submittedName>
        <fullName evidence="2">Uncharacterized protein</fullName>
    </submittedName>
</protein>
<feature type="transmembrane region" description="Helical" evidence="1">
    <location>
        <begin position="6"/>
        <end position="34"/>
    </location>
</feature>
<sequence>MAQILLVISLIIININYNVIFLSFDFRFVFGLLFMLIMSKSFQPVVTTSTQLQ</sequence>
<name>A0A5K4EVG2_SCHMA</name>
<organism evidence="2">
    <name type="scientific">Schistosoma mansoni</name>
    <name type="common">Blood fluke</name>
    <dbReference type="NCBI Taxonomy" id="6183"/>
    <lineage>
        <taxon>Eukaryota</taxon>
        <taxon>Metazoa</taxon>
        <taxon>Spiralia</taxon>
        <taxon>Lophotrochozoa</taxon>
        <taxon>Platyhelminthes</taxon>
        <taxon>Trematoda</taxon>
        <taxon>Digenea</taxon>
        <taxon>Strigeidida</taxon>
        <taxon>Schistosomatoidea</taxon>
        <taxon>Schistosomatidae</taxon>
        <taxon>Schistosoma</taxon>
    </lineage>
</organism>
<dbReference type="AlphaFoldDB" id="A0A5K4EVG2"/>
<reference evidence="2" key="1">
    <citation type="submission" date="2019-11" db="UniProtKB">
        <authorList>
            <consortium name="WormBaseParasite"/>
        </authorList>
    </citation>
    <scope>IDENTIFICATION</scope>
    <source>
        <strain evidence="2">Puerto Rican</strain>
    </source>
</reference>
<keyword evidence="1" id="KW-1133">Transmembrane helix</keyword>
<accession>A0A5K4EVG2</accession>
<dbReference type="WBParaSite" id="Smp_166340.2">
    <property type="protein sequence ID" value="Smp_166340.2"/>
    <property type="gene ID" value="Smp_166340"/>
</dbReference>
<dbReference type="ExpressionAtlas" id="A0A5K4EVG2">
    <property type="expression patterns" value="baseline"/>
</dbReference>
<proteinExistence type="predicted"/>
<evidence type="ECO:0000313" key="2">
    <source>
        <dbReference type="WBParaSite" id="Smp_166340.2"/>
    </source>
</evidence>
<dbReference type="InParanoid" id="A0A5K4EVG2"/>
<keyword evidence="1" id="KW-0812">Transmembrane</keyword>
<evidence type="ECO:0000256" key="1">
    <source>
        <dbReference type="SAM" id="Phobius"/>
    </source>
</evidence>
<keyword evidence="1" id="KW-0472">Membrane</keyword>